<evidence type="ECO:0000256" key="8">
    <source>
        <dbReference type="PROSITE-ProRule" id="PRU01005"/>
    </source>
</evidence>
<feature type="domain" description="ShKT" evidence="9">
    <location>
        <begin position="283"/>
        <end position="317"/>
    </location>
</feature>
<dbReference type="Gene3D" id="3.30.1330.30">
    <property type="match status" value="1"/>
</dbReference>
<dbReference type="FunFam" id="1.10.10.1870:FF:000001">
    <property type="entry name" value="Metalloendopeptidase"/>
    <property type="match status" value="1"/>
</dbReference>
<protein>
    <recommendedName>
        <fullName evidence="7">rRNA methyltransferase 1, mitochondrial</fullName>
    </recommendedName>
</protein>
<evidence type="ECO:0000313" key="11">
    <source>
        <dbReference type="Proteomes" id="UP000494206"/>
    </source>
</evidence>
<dbReference type="PANTHER" id="PTHR46103">
    <property type="entry name" value="RRNA METHYLTRANSFERASE 1, MITOCHONDRIAL"/>
    <property type="match status" value="1"/>
</dbReference>
<reference evidence="10 11" key="1">
    <citation type="submission" date="2020-04" db="EMBL/GenBank/DDBJ databases">
        <authorList>
            <person name="Laetsch R D."/>
            <person name="Stevens L."/>
            <person name="Kumar S."/>
            <person name="Blaxter L. M."/>
        </authorList>
    </citation>
    <scope>NUCLEOTIDE SEQUENCE [LARGE SCALE GENOMIC DNA]</scope>
</reference>
<feature type="domain" description="ShKT" evidence="9">
    <location>
        <begin position="515"/>
        <end position="549"/>
    </location>
</feature>
<evidence type="ECO:0000256" key="5">
    <source>
        <dbReference type="ARBA" id="ARBA00023128"/>
    </source>
</evidence>
<evidence type="ECO:0000256" key="1">
    <source>
        <dbReference type="ARBA" id="ARBA00004173"/>
    </source>
</evidence>
<feature type="domain" description="ShKT" evidence="9">
    <location>
        <begin position="553"/>
        <end position="590"/>
    </location>
</feature>
<dbReference type="AlphaFoldDB" id="A0A8S1EQ09"/>
<sequence length="590" mass="66166">MMRKVDKPNLIFRKAKMARKSVEKYAAKKISVPEIAGVALFGIHSVLEALRANRREFHKVYVKKNIEKRADSDPRIAEILRKCDELNVVNEFLSDDQLDRLTEFQLHNGFCMDASSLKFQDYEPKQLSVFIDRVLDPRNVGAIGRSSWFFGADGISYAKGQGPKSITPSMSKSSCGALEHLPVQRVKDFFEFRENVKDAGGEIVATCDPQSALKIGLKAKTIREWQPHRNVAIVLGDEGIGINEKILDLCDTVVSISPARPDISNVTSLNVSVVAGEKAVSVCADKSSHCRLTKHLCESKASFKLMKSKCEYTCGFCNLSTFEEAQLTRNQSFGLFQECEDPRKCVFPSKKLEFNETIAVNLESNTTRVESIKKEFNTTTPKDAITTRSSPLTSSATTYDPNESLKTLATRKREEEKLNITTTSSYEARKVKLEELMTTTDRLPVITTAESTSSLATSLSKTVIRGTCFDEYIYCREFSALCSHPAFSDVMASHCSLTCGRCDEIERIETGKEDCADITLECASYTDLCTNSKYKVLMQKYCPRSCGHCIPMCRDRHKNCKQFAEDGFCEDQMYTKDEIQYLCGATCKLC</sequence>
<dbReference type="Gene3D" id="3.40.1280.10">
    <property type="match status" value="1"/>
</dbReference>
<dbReference type="SMART" id="SM00254">
    <property type="entry name" value="ShKT"/>
    <property type="match status" value="4"/>
</dbReference>
<dbReference type="InterPro" id="IPR029028">
    <property type="entry name" value="Alpha/beta_knot_MTases"/>
</dbReference>
<dbReference type="Pfam" id="PF01549">
    <property type="entry name" value="ShK"/>
    <property type="match status" value="4"/>
</dbReference>
<dbReference type="Pfam" id="PF00588">
    <property type="entry name" value="SpoU_methylase"/>
    <property type="match status" value="1"/>
</dbReference>
<dbReference type="InterPro" id="IPR003582">
    <property type="entry name" value="ShKT_dom"/>
</dbReference>
<dbReference type="PANTHER" id="PTHR46103:SF1">
    <property type="entry name" value="RRNA METHYLTRANSFERASE 1, MITOCHONDRIAL"/>
    <property type="match status" value="1"/>
</dbReference>
<gene>
    <name evidence="10" type="ORF">CBOVIS_LOCUS4744</name>
</gene>
<evidence type="ECO:0000256" key="2">
    <source>
        <dbReference type="ARBA" id="ARBA00022603"/>
    </source>
</evidence>
<evidence type="ECO:0000313" key="10">
    <source>
        <dbReference type="EMBL" id="CAB3402075.1"/>
    </source>
</evidence>
<keyword evidence="4" id="KW-0809">Transit peptide</keyword>
<organism evidence="10 11">
    <name type="scientific">Caenorhabditis bovis</name>
    <dbReference type="NCBI Taxonomy" id="2654633"/>
    <lineage>
        <taxon>Eukaryota</taxon>
        <taxon>Metazoa</taxon>
        <taxon>Ecdysozoa</taxon>
        <taxon>Nematoda</taxon>
        <taxon>Chromadorea</taxon>
        <taxon>Rhabditida</taxon>
        <taxon>Rhabditina</taxon>
        <taxon>Rhabditomorpha</taxon>
        <taxon>Rhabditoidea</taxon>
        <taxon>Rhabditidae</taxon>
        <taxon>Peloderinae</taxon>
        <taxon>Caenorhabditis</taxon>
    </lineage>
</organism>
<dbReference type="Gene3D" id="1.10.10.1940">
    <property type="match status" value="2"/>
</dbReference>
<comment type="subcellular location">
    <subcellularLocation>
        <location evidence="1">Mitochondrion</location>
    </subcellularLocation>
</comment>
<feature type="disulfide bond" evidence="8">
    <location>
        <begin position="283"/>
        <end position="317"/>
    </location>
</feature>
<dbReference type="SUPFAM" id="SSF75217">
    <property type="entry name" value="alpha/beta knot"/>
    <property type="match status" value="1"/>
</dbReference>
<dbReference type="GO" id="GO:0003723">
    <property type="term" value="F:RNA binding"/>
    <property type="evidence" value="ECO:0007669"/>
    <property type="project" value="InterPro"/>
</dbReference>
<dbReference type="OrthoDB" id="270651at2759"/>
<keyword evidence="5" id="KW-0496">Mitochondrion</keyword>
<dbReference type="SUPFAM" id="SSF55315">
    <property type="entry name" value="L30e-like"/>
    <property type="match status" value="1"/>
</dbReference>
<dbReference type="GO" id="GO:0016435">
    <property type="term" value="F:rRNA (guanine) methyltransferase activity"/>
    <property type="evidence" value="ECO:0007669"/>
    <property type="project" value="TreeGrafter"/>
</dbReference>
<dbReference type="Pfam" id="PF08032">
    <property type="entry name" value="SpoU_sub_bind"/>
    <property type="match status" value="1"/>
</dbReference>
<name>A0A8S1EQ09_9PELO</name>
<accession>A0A8S1EQ09</accession>
<comment type="caution">
    <text evidence="10">The sequence shown here is derived from an EMBL/GenBank/DDBJ whole genome shotgun (WGS) entry which is preliminary data.</text>
</comment>
<evidence type="ECO:0000259" key="9">
    <source>
        <dbReference type="PROSITE" id="PS51670"/>
    </source>
</evidence>
<dbReference type="InterPro" id="IPR013123">
    <property type="entry name" value="SpoU_subst-bd"/>
</dbReference>
<comment type="caution">
    <text evidence="8">Lacks conserved residue(s) required for the propagation of feature annotation.</text>
</comment>
<dbReference type="InterPro" id="IPR029026">
    <property type="entry name" value="tRNA_m1G_MTases_N"/>
</dbReference>
<evidence type="ECO:0000256" key="6">
    <source>
        <dbReference type="ARBA" id="ARBA00023157"/>
    </source>
</evidence>
<dbReference type="InterPro" id="IPR029064">
    <property type="entry name" value="Ribosomal_eL30-like_sf"/>
</dbReference>
<keyword evidence="3" id="KW-0808">Transferase</keyword>
<dbReference type="InterPro" id="IPR047182">
    <property type="entry name" value="MRM1"/>
</dbReference>
<proteinExistence type="predicted"/>
<dbReference type="SMART" id="SM00967">
    <property type="entry name" value="SpoU_sub_bind"/>
    <property type="match status" value="1"/>
</dbReference>
<evidence type="ECO:0000256" key="4">
    <source>
        <dbReference type="ARBA" id="ARBA00022946"/>
    </source>
</evidence>
<evidence type="ECO:0000256" key="3">
    <source>
        <dbReference type="ARBA" id="ARBA00022679"/>
    </source>
</evidence>
<keyword evidence="11" id="KW-1185">Reference proteome</keyword>
<dbReference type="Gene3D" id="1.10.10.1870">
    <property type="entry name" value="ShTK domain-like"/>
    <property type="match status" value="1"/>
</dbReference>
<feature type="disulfide bond" evidence="8">
    <location>
        <begin position="515"/>
        <end position="549"/>
    </location>
</feature>
<dbReference type="Proteomes" id="UP000494206">
    <property type="component" value="Unassembled WGS sequence"/>
</dbReference>
<evidence type="ECO:0000256" key="7">
    <source>
        <dbReference type="ARBA" id="ARBA00034881"/>
    </source>
</evidence>
<dbReference type="EMBL" id="CADEPM010000003">
    <property type="protein sequence ID" value="CAB3402075.1"/>
    <property type="molecule type" value="Genomic_DNA"/>
</dbReference>
<dbReference type="PROSITE" id="PS51670">
    <property type="entry name" value="SHKT"/>
    <property type="match status" value="3"/>
</dbReference>
<dbReference type="InterPro" id="IPR001537">
    <property type="entry name" value="SpoU_MeTrfase"/>
</dbReference>
<dbReference type="GO" id="GO:0005739">
    <property type="term" value="C:mitochondrion"/>
    <property type="evidence" value="ECO:0007669"/>
    <property type="project" value="UniProtKB-SubCell"/>
</dbReference>
<keyword evidence="6 8" id="KW-1015">Disulfide bond</keyword>
<keyword evidence="2" id="KW-0489">Methyltransferase</keyword>